<organism evidence="2 3">
    <name type="scientific">Romanomermis culicivorax</name>
    <name type="common">Nematode worm</name>
    <dbReference type="NCBI Taxonomy" id="13658"/>
    <lineage>
        <taxon>Eukaryota</taxon>
        <taxon>Metazoa</taxon>
        <taxon>Ecdysozoa</taxon>
        <taxon>Nematoda</taxon>
        <taxon>Enoplea</taxon>
        <taxon>Dorylaimia</taxon>
        <taxon>Mermithida</taxon>
        <taxon>Mermithoidea</taxon>
        <taxon>Mermithidae</taxon>
        <taxon>Romanomermis</taxon>
    </lineage>
</organism>
<sequence>MSVSKSPTIFRSLHSGPLNRCLYFRRRKETLFCRNGEFSIAAADDNSSSYWSSPPPPPSSCSLRKNQRDLGLPPVPPPMATENVDDVVVDEGISAEGHEGRSSSKMDAILRNLINLTFQSREKGADAC</sequence>
<name>A0A915J7Y7_ROMCU</name>
<keyword evidence="2" id="KW-1185">Reference proteome</keyword>
<accession>A0A915J7Y7</accession>
<evidence type="ECO:0000313" key="3">
    <source>
        <dbReference type="WBParaSite" id="nRc.2.0.1.t22583-RA"/>
    </source>
</evidence>
<protein>
    <submittedName>
        <fullName evidence="3">Uncharacterized protein</fullName>
    </submittedName>
</protein>
<evidence type="ECO:0000256" key="1">
    <source>
        <dbReference type="SAM" id="MobiDB-lite"/>
    </source>
</evidence>
<dbReference type="AlphaFoldDB" id="A0A915J7Y7"/>
<reference evidence="3" key="1">
    <citation type="submission" date="2022-11" db="UniProtKB">
        <authorList>
            <consortium name="WormBaseParasite"/>
        </authorList>
    </citation>
    <scope>IDENTIFICATION</scope>
</reference>
<evidence type="ECO:0000313" key="2">
    <source>
        <dbReference type="Proteomes" id="UP000887565"/>
    </source>
</evidence>
<feature type="region of interest" description="Disordered" evidence="1">
    <location>
        <begin position="45"/>
        <end position="82"/>
    </location>
</feature>
<dbReference type="WBParaSite" id="nRc.2.0.1.t22583-RA">
    <property type="protein sequence ID" value="nRc.2.0.1.t22583-RA"/>
    <property type="gene ID" value="nRc.2.0.1.g22583"/>
</dbReference>
<dbReference type="Proteomes" id="UP000887565">
    <property type="component" value="Unplaced"/>
</dbReference>
<proteinExistence type="predicted"/>